<accession>M2QZA1</accession>
<feature type="compositionally biased region" description="Pro residues" evidence="1">
    <location>
        <begin position="229"/>
        <end position="238"/>
    </location>
</feature>
<evidence type="ECO:0000313" key="2">
    <source>
        <dbReference type="EMBL" id="EMD31267.1"/>
    </source>
</evidence>
<name>M2QZA1_CERS8</name>
<dbReference type="OrthoDB" id="21418at2759"/>
<feature type="region of interest" description="Disordered" evidence="1">
    <location>
        <begin position="225"/>
        <end position="329"/>
    </location>
</feature>
<evidence type="ECO:0000256" key="1">
    <source>
        <dbReference type="SAM" id="MobiDB-lite"/>
    </source>
</evidence>
<dbReference type="PANTHER" id="PTHR38645">
    <property type="entry name" value="CHROMOSOME 9, WHOLE GENOME SHOTGUN SEQUENCE"/>
    <property type="match status" value="1"/>
</dbReference>
<reference evidence="2 3" key="1">
    <citation type="journal article" date="2012" name="Proc. Natl. Acad. Sci. U.S.A.">
        <title>Comparative genomics of Ceriporiopsis subvermispora and Phanerochaete chrysosporium provide insight into selective ligninolysis.</title>
        <authorList>
            <person name="Fernandez-Fueyo E."/>
            <person name="Ruiz-Duenas F.J."/>
            <person name="Ferreira P."/>
            <person name="Floudas D."/>
            <person name="Hibbett D.S."/>
            <person name="Canessa P."/>
            <person name="Larrondo L.F."/>
            <person name="James T.Y."/>
            <person name="Seelenfreund D."/>
            <person name="Lobos S."/>
            <person name="Polanco R."/>
            <person name="Tello M."/>
            <person name="Honda Y."/>
            <person name="Watanabe T."/>
            <person name="Watanabe T."/>
            <person name="Ryu J.S."/>
            <person name="Kubicek C.P."/>
            <person name="Schmoll M."/>
            <person name="Gaskell J."/>
            <person name="Hammel K.E."/>
            <person name="St John F.J."/>
            <person name="Vanden Wymelenberg A."/>
            <person name="Sabat G."/>
            <person name="Splinter BonDurant S."/>
            <person name="Syed K."/>
            <person name="Yadav J.S."/>
            <person name="Doddapaneni H."/>
            <person name="Subramanian V."/>
            <person name="Lavin J.L."/>
            <person name="Oguiza J.A."/>
            <person name="Perez G."/>
            <person name="Pisabarro A.G."/>
            <person name="Ramirez L."/>
            <person name="Santoyo F."/>
            <person name="Master E."/>
            <person name="Coutinho P.M."/>
            <person name="Henrissat B."/>
            <person name="Lombard V."/>
            <person name="Magnuson J.K."/>
            <person name="Kuees U."/>
            <person name="Hori C."/>
            <person name="Igarashi K."/>
            <person name="Samejima M."/>
            <person name="Held B.W."/>
            <person name="Barry K.W."/>
            <person name="LaButti K.M."/>
            <person name="Lapidus A."/>
            <person name="Lindquist E.A."/>
            <person name="Lucas S.M."/>
            <person name="Riley R."/>
            <person name="Salamov A.A."/>
            <person name="Hoffmeister D."/>
            <person name="Schwenk D."/>
            <person name="Hadar Y."/>
            <person name="Yarden O."/>
            <person name="de Vries R.P."/>
            <person name="Wiebenga A."/>
            <person name="Stenlid J."/>
            <person name="Eastwood D."/>
            <person name="Grigoriev I.V."/>
            <person name="Berka R.M."/>
            <person name="Blanchette R.A."/>
            <person name="Kersten P."/>
            <person name="Martinez A.T."/>
            <person name="Vicuna R."/>
            <person name="Cullen D."/>
        </authorList>
    </citation>
    <scope>NUCLEOTIDE SEQUENCE [LARGE SCALE GENOMIC DNA]</scope>
    <source>
        <strain evidence="2 3">B</strain>
    </source>
</reference>
<dbReference type="Proteomes" id="UP000016930">
    <property type="component" value="Unassembled WGS sequence"/>
</dbReference>
<proteinExistence type="predicted"/>
<feature type="compositionally biased region" description="Pro residues" evidence="1">
    <location>
        <begin position="119"/>
        <end position="139"/>
    </location>
</feature>
<dbReference type="AlphaFoldDB" id="M2QZA1"/>
<feature type="region of interest" description="Disordered" evidence="1">
    <location>
        <begin position="100"/>
        <end position="208"/>
    </location>
</feature>
<dbReference type="HOGENOM" id="CLU_857817_0_0_1"/>
<dbReference type="PANTHER" id="PTHR38645:SF1">
    <property type="entry name" value="YALI0F12243P"/>
    <property type="match status" value="1"/>
</dbReference>
<feature type="compositionally biased region" description="Low complexity" evidence="1">
    <location>
        <begin position="264"/>
        <end position="281"/>
    </location>
</feature>
<feature type="compositionally biased region" description="Low complexity" evidence="1">
    <location>
        <begin position="140"/>
        <end position="156"/>
    </location>
</feature>
<dbReference type="EMBL" id="KB445821">
    <property type="protein sequence ID" value="EMD31267.1"/>
    <property type="molecule type" value="Genomic_DNA"/>
</dbReference>
<sequence length="329" mass="34403">MESLNLNILANSLPTSNLANAEKELTNNFKAAALSLTTLYRSSRRTSKRAYNAGYAAACQDLLLMIQQGVSTGESSDAGGPGTSIGRIMDYIEARLEAIKSREEEEDEDEERERTRMGPAPPPSSAAPPPAKPSVPAPAPQTTTTSTTTTKPGTSAYAAPRTRDITVPAAGPLTPYSPSSSAGSLAYASHPPSSPSPPPRLTLAPHAALKSRVFETHAPAPLAVIQPLQPSPPAPAPAFAPSSLAEHEPAAGTKRRHNTMLLESAQAPPSALSDAAAAASASRRRTRSARASGIAPLAHANDQNLNCQASDAMDVEEEGGRERKRVARR</sequence>
<organism evidence="2 3">
    <name type="scientific">Ceriporiopsis subvermispora (strain B)</name>
    <name type="common">White-rot fungus</name>
    <name type="synonym">Gelatoporia subvermispora</name>
    <dbReference type="NCBI Taxonomy" id="914234"/>
    <lineage>
        <taxon>Eukaryota</taxon>
        <taxon>Fungi</taxon>
        <taxon>Dikarya</taxon>
        <taxon>Basidiomycota</taxon>
        <taxon>Agaricomycotina</taxon>
        <taxon>Agaricomycetes</taxon>
        <taxon>Polyporales</taxon>
        <taxon>Gelatoporiaceae</taxon>
        <taxon>Gelatoporia</taxon>
    </lineage>
</organism>
<gene>
    <name evidence="2" type="ORF">CERSUDRAFT_89268</name>
</gene>
<protein>
    <submittedName>
        <fullName evidence="2">Uncharacterized protein</fullName>
    </submittedName>
</protein>
<keyword evidence="3" id="KW-1185">Reference proteome</keyword>
<evidence type="ECO:0000313" key="3">
    <source>
        <dbReference type="Proteomes" id="UP000016930"/>
    </source>
</evidence>